<dbReference type="CDD" id="cd07041">
    <property type="entry name" value="STAS_RsbR_RsbS_like"/>
    <property type="match status" value="1"/>
</dbReference>
<dbReference type="NCBIfam" id="TIGR00229">
    <property type="entry name" value="sensory_box"/>
    <property type="match status" value="1"/>
</dbReference>
<dbReference type="RefSeq" id="WP_267775258.1">
    <property type="nucleotide sequence ID" value="NZ_JAPNKE010000002.1"/>
</dbReference>
<dbReference type="AlphaFoldDB" id="A0A9X3J3C5"/>
<sequence>MDERSDRAPHVTIEVDDVLRVTGWNRRAERVFGVAADEAVGRLLEELVPVAGETEGWTRRLAADSEEPEVLRIDRPAGELYFAAWWEATRDGEGRVARATLHGHDITAREREFRRRGVDSTMLAALLDNLDIVVCSIDKQGNFASQRGKALRTVGLSPDQFVGQNYFDLFGDIEACEATRRAMNGEAQVAVPSEVYGVHWLSWTLPLQDKDLSVISVSLDVSETKRNELELRAKLELIERQQQVIRELSTPIIEVWDGVLTLPIVGLIDTVRTAEIMDNLLQAVTSTRAKFAILDLTGVEVVDTGTASHLIGMIQAIRLLGAEGVLTGIHPLIAQTIVSLGVDLSRVPVFGKLRDALTHCITRLGRPSRPRT</sequence>
<dbReference type="PANTHER" id="PTHR33745:SF3">
    <property type="entry name" value="RSBT CO-ANTAGONIST PROTEIN RSBRC"/>
    <property type="match status" value="1"/>
</dbReference>
<dbReference type="Gene3D" id="3.30.750.24">
    <property type="entry name" value="STAS domain"/>
    <property type="match status" value="1"/>
</dbReference>
<proteinExistence type="predicted"/>
<dbReference type="Pfam" id="PF01740">
    <property type="entry name" value="STAS"/>
    <property type="match status" value="1"/>
</dbReference>
<dbReference type="Gene3D" id="3.30.450.20">
    <property type="entry name" value="PAS domain"/>
    <property type="match status" value="2"/>
</dbReference>
<dbReference type="PANTHER" id="PTHR33745">
    <property type="entry name" value="RSBT ANTAGONIST PROTEIN RSBS-RELATED"/>
    <property type="match status" value="1"/>
</dbReference>
<dbReference type="InterPro" id="IPR036513">
    <property type="entry name" value="STAS_dom_sf"/>
</dbReference>
<accession>A0A9X3J3C5</accession>
<evidence type="ECO:0000313" key="4">
    <source>
        <dbReference type="Proteomes" id="UP001150924"/>
    </source>
</evidence>
<gene>
    <name evidence="3" type="ORF">OV079_41630</name>
</gene>
<keyword evidence="1" id="KW-0597">Phosphoprotein</keyword>
<comment type="caution">
    <text evidence="3">The sequence shown here is derived from an EMBL/GenBank/DDBJ whole genome shotgun (WGS) entry which is preliminary data.</text>
</comment>
<organism evidence="3 4">
    <name type="scientific">Nannocystis pusilla</name>
    <dbReference type="NCBI Taxonomy" id="889268"/>
    <lineage>
        <taxon>Bacteria</taxon>
        <taxon>Pseudomonadati</taxon>
        <taxon>Myxococcota</taxon>
        <taxon>Polyangia</taxon>
        <taxon>Nannocystales</taxon>
        <taxon>Nannocystaceae</taxon>
        <taxon>Nannocystis</taxon>
    </lineage>
</organism>
<evidence type="ECO:0000259" key="2">
    <source>
        <dbReference type="PROSITE" id="PS50801"/>
    </source>
</evidence>
<evidence type="ECO:0000313" key="3">
    <source>
        <dbReference type="EMBL" id="MCY1011938.1"/>
    </source>
</evidence>
<evidence type="ECO:0000256" key="1">
    <source>
        <dbReference type="ARBA" id="ARBA00022553"/>
    </source>
</evidence>
<dbReference type="Pfam" id="PF00989">
    <property type="entry name" value="PAS"/>
    <property type="match status" value="1"/>
</dbReference>
<dbReference type="InterPro" id="IPR000014">
    <property type="entry name" value="PAS"/>
</dbReference>
<dbReference type="Proteomes" id="UP001150924">
    <property type="component" value="Unassembled WGS sequence"/>
</dbReference>
<dbReference type="SUPFAM" id="SSF55785">
    <property type="entry name" value="PYP-like sensor domain (PAS domain)"/>
    <property type="match status" value="2"/>
</dbReference>
<dbReference type="InterPro" id="IPR002645">
    <property type="entry name" value="STAS_dom"/>
</dbReference>
<dbReference type="EMBL" id="JAPNKE010000002">
    <property type="protein sequence ID" value="MCY1011938.1"/>
    <property type="molecule type" value="Genomic_DNA"/>
</dbReference>
<dbReference type="InterPro" id="IPR051932">
    <property type="entry name" value="Bact_StressResp_Reg"/>
</dbReference>
<dbReference type="InterPro" id="IPR013767">
    <property type="entry name" value="PAS_fold"/>
</dbReference>
<reference evidence="3" key="1">
    <citation type="submission" date="2022-11" db="EMBL/GenBank/DDBJ databases">
        <title>Minimal conservation of predation-associated metabolite biosynthetic gene clusters underscores biosynthetic potential of Myxococcota including descriptions for ten novel species: Archangium lansinium sp. nov., Myxococcus landrumus sp. nov., Nannocystis bai.</title>
        <authorList>
            <person name="Ahearne A."/>
            <person name="Stevens C."/>
            <person name="Phillips K."/>
        </authorList>
    </citation>
    <scope>NUCLEOTIDE SEQUENCE</scope>
    <source>
        <strain evidence="3">Na p29</strain>
    </source>
</reference>
<name>A0A9X3J3C5_9BACT</name>
<dbReference type="GO" id="GO:0006355">
    <property type="term" value="P:regulation of DNA-templated transcription"/>
    <property type="evidence" value="ECO:0007669"/>
    <property type="project" value="InterPro"/>
</dbReference>
<dbReference type="SUPFAM" id="SSF52091">
    <property type="entry name" value="SpoIIaa-like"/>
    <property type="match status" value="1"/>
</dbReference>
<protein>
    <submittedName>
        <fullName evidence="3">PAS domain-containing protein</fullName>
    </submittedName>
</protein>
<dbReference type="PROSITE" id="PS50801">
    <property type="entry name" value="STAS"/>
    <property type="match status" value="1"/>
</dbReference>
<dbReference type="InterPro" id="IPR035965">
    <property type="entry name" value="PAS-like_dom_sf"/>
</dbReference>
<dbReference type="CDD" id="cd00130">
    <property type="entry name" value="PAS"/>
    <property type="match status" value="1"/>
</dbReference>
<keyword evidence="4" id="KW-1185">Reference proteome</keyword>
<dbReference type="Pfam" id="PF13426">
    <property type="entry name" value="PAS_9"/>
    <property type="match status" value="1"/>
</dbReference>
<feature type="domain" description="STAS" evidence="2">
    <location>
        <begin position="249"/>
        <end position="360"/>
    </location>
</feature>